<proteinExistence type="predicted"/>
<reference evidence="1" key="1">
    <citation type="submission" date="2023-11" db="EMBL/GenBank/DDBJ databases">
        <title>WGS of Aeromonas in Northern Israel.</title>
        <authorList>
            <person name="Hershko Y."/>
        </authorList>
    </citation>
    <scope>NUCLEOTIDE SEQUENCE</scope>
    <source>
        <strain evidence="1">77416</strain>
    </source>
</reference>
<evidence type="ECO:0000313" key="1">
    <source>
        <dbReference type="EMBL" id="MDX7718958.1"/>
    </source>
</evidence>
<accession>A0AAW9ESJ7</accession>
<organism evidence="1 2">
    <name type="scientific">Aeromonas caviae</name>
    <name type="common">Aeromonas punctata</name>
    <dbReference type="NCBI Taxonomy" id="648"/>
    <lineage>
        <taxon>Bacteria</taxon>
        <taxon>Pseudomonadati</taxon>
        <taxon>Pseudomonadota</taxon>
        <taxon>Gammaproteobacteria</taxon>
        <taxon>Aeromonadales</taxon>
        <taxon>Aeromonadaceae</taxon>
        <taxon>Aeromonas</taxon>
    </lineage>
</organism>
<name>A0AAW9ESJ7_AERCA</name>
<dbReference type="RefSeq" id="WP_319886416.1">
    <property type="nucleotide sequence ID" value="NZ_JAWZVU010000002.1"/>
</dbReference>
<dbReference type="EMBL" id="JAWZVU010000002">
    <property type="protein sequence ID" value="MDX7718958.1"/>
    <property type="molecule type" value="Genomic_DNA"/>
</dbReference>
<dbReference type="AlphaFoldDB" id="A0AAW9ESJ7"/>
<sequence length="183" mass="21116">MLHFDIDWQDLLRIGEELQASDKQIKFALSRALRRTEASLRKLSSKGLPKVLGLRVATALRNRLRSIKLRATPGSDGVALWYGLNPLPVSSFKGRIQQDDGGAWKKDYYFDDAFVAKSSKKGQNTIFKRKGKDRLPIVEQSITIEDAAFVYIEDEVFEQTLDIFWRHFQRDLKARVKFQIGER</sequence>
<dbReference type="Proteomes" id="UP001277183">
    <property type="component" value="Unassembled WGS sequence"/>
</dbReference>
<evidence type="ECO:0000313" key="2">
    <source>
        <dbReference type="Proteomes" id="UP001277183"/>
    </source>
</evidence>
<comment type="caution">
    <text evidence="1">The sequence shown here is derived from an EMBL/GenBank/DDBJ whole genome shotgun (WGS) entry which is preliminary data.</text>
</comment>
<evidence type="ECO:0008006" key="3">
    <source>
        <dbReference type="Google" id="ProtNLM"/>
    </source>
</evidence>
<gene>
    <name evidence="1" type="ORF">SJS77_00395</name>
</gene>
<protein>
    <recommendedName>
        <fullName evidence="3">Phage tail protein</fullName>
    </recommendedName>
</protein>